<gene>
    <name evidence="2" type="ORF">FPZ42_11505</name>
</gene>
<accession>A0A563U4G4</accession>
<organism evidence="2 3">
    <name type="scientific">Mucilaginibacter achroorhodeus</name>
    <dbReference type="NCBI Taxonomy" id="2599294"/>
    <lineage>
        <taxon>Bacteria</taxon>
        <taxon>Pseudomonadati</taxon>
        <taxon>Bacteroidota</taxon>
        <taxon>Sphingobacteriia</taxon>
        <taxon>Sphingobacteriales</taxon>
        <taxon>Sphingobacteriaceae</taxon>
        <taxon>Mucilaginibacter</taxon>
    </lineage>
</organism>
<dbReference type="InterPro" id="IPR037401">
    <property type="entry name" value="SnoaL-like"/>
</dbReference>
<sequence>MNMENKDILIKANALVMAGDNEGFLNFCTDDTVWDFVGDRVLNGKEAVRNYMAEAYIEPPIFDTESLIADGDFVVAAGNISLKNSDGNLIKYKYCDIWKFRDGKMAEVRAYVLAV</sequence>
<dbReference type="Gene3D" id="3.10.450.50">
    <property type="match status" value="1"/>
</dbReference>
<name>A0A563U4G4_9SPHI</name>
<dbReference type="Pfam" id="PF12680">
    <property type="entry name" value="SnoaL_2"/>
    <property type="match status" value="1"/>
</dbReference>
<dbReference type="SUPFAM" id="SSF54427">
    <property type="entry name" value="NTF2-like"/>
    <property type="match status" value="1"/>
</dbReference>
<dbReference type="AlphaFoldDB" id="A0A563U4G4"/>
<proteinExistence type="predicted"/>
<evidence type="ECO:0000259" key="1">
    <source>
        <dbReference type="Pfam" id="PF12680"/>
    </source>
</evidence>
<protein>
    <submittedName>
        <fullName evidence="2">Nuclear transport factor 2 family protein</fullName>
    </submittedName>
</protein>
<dbReference type="OrthoDB" id="6692273at2"/>
<dbReference type="Proteomes" id="UP000318010">
    <property type="component" value="Unassembled WGS sequence"/>
</dbReference>
<dbReference type="EMBL" id="VOEI01000003">
    <property type="protein sequence ID" value="TWR26244.1"/>
    <property type="molecule type" value="Genomic_DNA"/>
</dbReference>
<dbReference type="InterPro" id="IPR032710">
    <property type="entry name" value="NTF2-like_dom_sf"/>
</dbReference>
<reference evidence="2 3" key="1">
    <citation type="submission" date="2019-07" db="EMBL/GenBank/DDBJ databases">
        <authorList>
            <person name="Kim J."/>
        </authorList>
    </citation>
    <scope>NUCLEOTIDE SEQUENCE [LARGE SCALE GENOMIC DNA]</scope>
    <source>
        <strain evidence="2 3">MJ1a</strain>
    </source>
</reference>
<keyword evidence="3" id="KW-1185">Reference proteome</keyword>
<evidence type="ECO:0000313" key="3">
    <source>
        <dbReference type="Proteomes" id="UP000318010"/>
    </source>
</evidence>
<feature type="domain" description="SnoaL-like" evidence="1">
    <location>
        <begin position="15"/>
        <end position="108"/>
    </location>
</feature>
<comment type="caution">
    <text evidence="2">The sequence shown here is derived from an EMBL/GenBank/DDBJ whole genome shotgun (WGS) entry which is preliminary data.</text>
</comment>
<evidence type="ECO:0000313" key="2">
    <source>
        <dbReference type="EMBL" id="TWR26244.1"/>
    </source>
</evidence>